<accession>A0A9X2WC45</accession>
<organism evidence="1 2">
    <name type="scientific">Thalassolituus pacificus</name>
    <dbReference type="NCBI Taxonomy" id="2975440"/>
    <lineage>
        <taxon>Bacteria</taxon>
        <taxon>Pseudomonadati</taxon>
        <taxon>Pseudomonadota</taxon>
        <taxon>Gammaproteobacteria</taxon>
        <taxon>Oceanospirillales</taxon>
        <taxon>Oceanospirillaceae</taxon>
        <taxon>Thalassolituus</taxon>
    </lineage>
</organism>
<proteinExistence type="predicted"/>
<reference evidence="1" key="2">
    <citation type="submission" date="2022-08" db="EMBL/GenBank/DDBJ databases">
        <authorList>
            <person name="Dong C."/>
        </authorList>
    </citation>
    <scope>NUCLEOTIDE SEQUENCE</scope>
    <source>
        <strain evidence="1">59MF3M-4</strain>
    </source>
</reference>
<dbReference type="RefSeq" id="WP_260974660.1">
    <property type="nucleotide sequence ID" value="NZ_JAOANI010000005.1"/>
</dbReference>
<evidence type="ECO:0000313" key="1">
    <source>
        <dbReference type="EMBL" id="MCT7357727.1"/>
    </source>
</evidence>
<dbReference type="Proteomes" id="UP001147830">
    <property type="component" value="Unassembled WGS sequence"/>
</dbReference>
<dbReference type="EMBL" id="JAOANI010000005">
    <property type="protein sequence ID" value="MCT7357727.1"/>
    <property type="molecule type" value="Genomic_DNA"/>
</dbReference>
<comment type="caution">
    <text evidence="1">The sequence shown here is derived from an EMBL/GenBank/DDBJ whole genome shotgun (WGS) entry which is preliminary data.</text>
</comment>
<keyword evidence="2" id="KW-1185">Reference proteome</keyword>
<name>A0A9X2WC45_9GAMM</name>
<gene>
    <name evidence="1" type="ORF">NYR02_01665</name>
</gene>
<sequence length="341" mass="38179">MAKHLFMASTPFNVLTAAMVAFELPQGDVAELGLIDQTSTTATFREALLSWQNSPFANIRLLSEKASGKGKRRQRLQGFRRIRQCLQELQPDWIYTGNDRRIEFQFAMAHSNARGVYLDDGTYSYLGRKTHWLKDRVLDNMAKKVAYGRWWKQPPAIGASAWIDHSILAFPNSALPILKNKTCKPLPNNLQRPEFAQLARICLGEQPMTLGTLDGLLLLPHSSVMSDQQQALGQWLDSCGADIAYKHHPRTSSELQSADMAVRHWQLPARAWAVPAAIPMEMLLPMLPQHCKISGDVSTALLTAKWLRPELDVSAAVRADTDASWQQLLTTLGIRLTTSPI</sequence>
<protein>
    <submittedName>
        <fullName evidence="1">Uncharacterized protein</fullName>
    </submittedName>
</protein>
<evidence type="ECO:0000313" key="2">
    <source>
        <dbReference type="Proteomes" id="UP001147830"/>
    </source>
</evidence>
<dbReference type="AlphaFoldDB" id="A0A9X2WC45"/>
<reference evidence="1" key="1">
    <citation type="journal article" date="2022" name="Front. Microbiol.">
        <title>Genome-based taxonomic rearrangement of Oceanobacter-related bacteria including the description of Thalassolituus hydrocarbonoclasticus sp. nov. and Thalassolituus pacificus sp. nov. and emended description of the genus Thalassolituus.</title>
        <authorList>
            <person name="Dong C."/>
            <person name="Wei L."/>
            <person name="Wang J."/>
            <person name="Lai Q."/>
            <person name="Huang Z."/>
            <person name="Shao Z."/>
        </authorList>
    </citation>
    <scope>NUCLEOTIDE SEQUENCE</scope>
    <source>
        <strain evidence="1">59MF3M-4</strain>
    </source>
</reference>